<dbReference type="AlphaFoldDB" id="A0A367JFS0"/>
<feature type="region of interest" description="Disordered" evidence="1">
    <location>
        <begin position="17"/>
        <end position="76"/>
    </location>
</feature>
<dbReference type="STRING" id="4846.A0A367JFS0"/>
<feature type="compositionally biased region" description="Low complexity" evidence="1">
    <location>
        <begin position="41"/>
        <end position="55"/>
    </location>
</feature>
<name>A0A367JFS0_RHIST</name>
<evidence type="ECO:0000256" key="1">
    <source>
        <dbReference type="SAM" id="MobiDB-lite"/>
    </source>
</evidence>
<organism evidence="2 3">
    <name type="scientific">Rhizopus stolonifer</name>
    <name type="common">Rhizopus nigricans</name>
    <dbReference type="NCBI Taxonomy" id="4846"/>
    <lineage>
        <taxon>Eukaryota</taxon>
        <taxon>Fungi</taxon>
        <taxon>Fungi incertae sedis</taxon>
        <taxon>Mucoromycota</taxon>
        <taxon>Mucoromycotina</taxon>
        <taxon>Mucoromycetes</taxon>
        <taxon>Mucorales</taxon>
        <taxon>Mucorineae</taxon>
        <taxon>Rhizopodaceae</taxon>
        <taxon>Rhizopus</taxon>
    </lineage>
</organism>
<feature type="non-terminal residue" evidence="2">
    <location>
        <position position="146"/>
    </location>
</feature>
<protein>
    <submittedName>
        <fullName evidence="2">Uncharacterized protein</fullName>
    </submittedName>
</protein>
<dbReference type="EMBL" id="PJQM01003464">
    <property type="protein sequence ID" value="RCH88757.1"/>
    <property type="molecule type" value="Genomic_DNA"/>
</dbReference>
<reference evidence="2 3" key="1">
    <citation type="journal article" date="2018" name="G3 (Bethesda)">
        <title>Phylogenetic and Phylogenomic Definition of Rhizopus Species.</title>
        <authorList>
            <person name="Gryganskyi A.P."/>
            <person name="Golan J."/>
            <person name="Dolatabadi S."/>
            <person name="Mondo S."/>
            <person name="Robb S."/>
            <person name="Idnurm A."/>
            <person name="Muszewska A."/>
            <person name="Steczkiewicz K."/>
            <person name="Masonjones S."/>
            <person name="Liao H.L."/>
            <person name="Gajdeczka M.T."/>
            <person name="Anike F."/>
            <person name="Vuek A."/>
            <person name="Anishchenko I.M."/>
            <person name="Voigt K."/>
            <person name="de Hoog G.S."/>
            <person name="Smith M.E."/>
            <person name="Heitman J."/>
            <person name="Vilgalys R."/>
            <person name="Stajich J.E."/>
        </authorList>
    </citation>
    <scope>NUCLEOTIDE SEQUENCE [LARGE SCALE GENOMIC DNA]</scope>
    <source>
        <strain evidence="2 3">LSU 92-RS-03</strain>
    </source>
</reference>
<gene>
    <name evidence="2" type="ORF">CU098_010286</name>
</gene>
<proteinExistence type="predicted"/>
<evidence type="ECO:0000313" key="2">
    <source>
        <dbReference type="EMBL" id="RCH88757.1"/>
    </source>
</evidence>
<comment type="caution">
    <text evidence="2">The sequence shown here is derived from an EMBL/GenBank/DDBJ whole genome shotgun (WGS) entry which is preliminary data.</text>
</comment>
<sequence>MFFLIISTKVLSAPQDPLLRSSHSADTRRRRQPSSSPPYYPGSDGNLSTSSSTGSLKRRRSNRKNRSDLQFESTQEQFKFSEGDGIDTAQKRLKGLNLALYPKNPYRHLSWKIGEQVEAIKWTGDAKEWYCARVVEILNDINDEFL</sequence>
<keyword evidence="3" id="KW-1185">Reference proteome</keyword>
<evidence type="ECO:0000313" key="3">
    <source>
        <dbReference type="Proteomes" id="UP000253551"/>
    </source>
</evidence>
<accession>A0A367JFS0</accession>
<dbReference type="Proteomes" id="UP000253551">
    <property type="component" value="Unassembled WGS sequence"/>
</dbReference>